<dbReference type="InterPro" id="IPR000608">
    <property type="entry name" value="UBC"/>
</dbReference>
<accession>A0AAD9SPX7</accession>
<evidence type="ECO:0000313" key="4">
    <source>
        <dbReference type="EMBL" id="KAK2613634.1"/>
    </source>
</evidence>
<gene>
    <name evidence="4" type="ORF">N8I77_000534</name>
</gene>
<comment type="caution">
    <text evidence="4">The sequence shown here is derived from an EMBL/GenBank/DDBJ whole genome shotgun (WGS) entry which is preliminary data.</text>
</comment>
<dbReference type="InterPro" id="IPR010730">
    <property type="entry name" value="HET"/>
</dbReference>
<feature type="domain" description="Heterokaryon incompatibility" evidence="3">
    <location>
        <begin position="14"/>
        <end position="134"/>
    </location>
</feature>
<organism evidence="4 5">
    <name type="scientific">Phomopsis amygdali</name>
    <name type="common">Fusicoccum amygdali</name>
    <dbReference type="NCBI Taxonomy" id="1214568"/>
    <lineage>
        <taxon>Eukaryota</taxon>
        <taxon>Fungi</taxon>
        <taxon>Dikarya</taxon>
        <taxon>Ascomycota</taxon>
        <taxon>Pezizomycotina</taxon>
        <taxon>Sordariomycetes</taxon>
        <taxon>Sordariomycetidae</taxon>
        <taxon>Diaporthales</taxon>
        <taxon>Diaporthaceae</taxon>
        <taxon>Diaporthe</taxon>
    </lineage>
</organism>
<feature type="compositionally biased region" description="Polar residues" evidence="1">
    <location>
        <begin position="539"/>
        <end position="548"/>
    </location>
</feature>
<dbReference type="SUPFAM" id="SSF54495">
    <property type="entry name" value="UBC-like"/>
    <property type="match status" value="1"/>
</dbReference>
<protein>
    <recommendedName>
        <fullName evidence="6">UBC core domain-containing protein</fullName>
    </recommendedName>
</protein>
<dbReference type="Proteomes" id="UP001265746">
    <property type="component" value="Unassembled WGS sequence"/>
</dbReference>
<dbReference type="EMBL" id="JAUJFL010000001">
    <property type="protein sequence ID" value="KAK2613634.1"/>
    <property type="molecule type" value="Genomic_DNA"/>
</dbReference>
<dbReference type="InterPro" id="IPR016135">
    <property type="entry name" value="UBQ-conjugating_enzyme/RWD"/>
</dbReference>
<keyword evidence="5" id="KW-1185">Reference proteome</keyword>
<evidence type="ECO:0000259" key="2">
    <source>
        <dbReference type="Pfam" id="PF00179"/>
    </source>
</evidence>
<dbReference type="Pfam" id="PF00179">
    <property type="entry name" value="UQ_con"/>
    <property type="match status" value="1"/>
</dbReference>
<reference evidence="4" key="1">
    <citation type="submission" date="2023-06" db="EMBL/GenBank/DDBJ databases">
        <authorList>
            <person name="Noh H."/>
        </authorList>
    </citation>
    <scope>NUCLEOTIDE SEQUENCE</scope>
    <source>
        <strain evidence="4">DUCC20226</strain>
    </source>
</reference>
<dbReference type="Gene3D" id="3.10.110.10">
    <property type="entry name" value="Ubiquitin Conjugating Enzyme"/>
    <property type="match status" value="1"/>
</dbReference>
<feature type="compositionally biased region" description="Gly residues" evidence="1">
    <location>
        <begin position="555"/>
        <end position="569"/>
    </location>
</feature>
<dbReference type="PANTHER" id="PTHR33112">
    <property type="entry name" value="DOMAIN PROTEIN, PUTATIVE-RELATED"/>
    <property type="match status" value="1"/>
</dbReference>
<evidence type="ECO:0000256" key="1">
    <source>
        <dbReference type="SAM" id="MobiDB-lite"/>
    </source>
</evidence>
<dbReference type="CDD" id="cd23814">
    <property type="entry name" value="UEV_AKTIP"/>
    <property type="match status" value="1"/>
</dbReference>
<dbReference type="AlphaFoldDB" id="A0AAD9SPX7"/>
<feature type="domain" description="UBC core" evidence="2">
    <location>
        <begin position="414"/>
        <end position="469"/>
    </location>
</feature>
<sequence length="711" mass="78734">MREENKGEFEKGVPVSSLAPNFQDAISVAHRLGFRYIWIDSLCITQGSIEDWRNEAPTMNQVYRNAFLTIGAMASPDAHGGLFRNRDPDMMGPCPIKINTETDGLMECLLIKSDIWESHVKQAPLSQRAWVVQERILAPRSLYFCEGQLFWECREQHACESFPKGVPLEFISDIKEVTAADVVPIKAFERAVKQANALDSWANRMADNDEPWVNRQYEDAYQVWNDILESYARCALTNPSDKLVAISGVAKDFAKAIDDEYLAGLWRRNLINDLLWTATSEYMDERLPAIRPEVYRAPSWSWASLDAPSTKTQGGYSMYGEYTEVLDVGIEPASDDTTGELRHACLHLNGHLIKLRRKPVRHDGYRYFGRFTPDVEDFEGEKFFCLPLREDVVGDKPFLKGAGLKQSCPQGVFVSLTPGDPALWSGVIFVRKGPYATAILRFYISFPDTYPALPPLVTFSTDMFHPLITPLTTYMYTTDIQEGGTVSATDEERLPPGGFSLRHGFPDWFGRGSRGRPAPGQYPPQTPRSSRALAGGGDSNSSTPNSKIAATPPSAGGGAGGNAGTGGSTGSKQSFMDVHKRDISTSEVLSYIRSTFDDEAVLDSVPLEAAGNPGAWHAWGAYRGHTTAPEGDPAVRKPGEWNWEGVWEERVQRNIQASLSEPVLYGDVGGDDTIRFLSMEETEVETVKDNLYKTLGESARADPLAVPSVNP</sequence>
<evidence type="ECO:0000313" key="5">
    <source>
        <dbReference type="Proteomes" id="UP001265746"/>
    </source>
</evidence>
<feature type="region of interest" description="Disordered" evidence="1">
    <location>
        <begin position="510"/>
        <end position="574"/>
    </location>
</feature>
<dbReference type="PANTHER" id="PTHR33112:SF10">
    <property type="entry name" value="TOL"/>
    <property type="match status" value="1"/>
</dbReference>
<proteinExistence type="predicted"/>
<dbReference type="Pfam" id="PF06985">
    <property type="entry name" value="HET"/>
    <property type="match status" value="1"/>
</dbReference>
<evidence type="ECO:0008006" key="6">
    <source>
        <dbReference type="Google" id="ProtNLM"/>
    </source>
</evidence>
<evidence type="ECO:0000259" key="3">
    <source>
        <dbReference type="Pfam" id="PF06985"/>
    </source>
</evidence>
<name>A0AAD9SPX7_PHOAM</name>